<keyword evidence="2 6" id="KW-0808">Transferase</keyword>
<dbReference type="Pfam" id="PF03727">
    <property type="entry name" value="Hexokinase_2"/>
    <property type="match status" value="1"/>
</dbReference>
<dbReference type="GO" id="GO:0004340">
    <property type="term" value="F:glucokinase activity"/>
    <property type="evidence" value="ECO:0007669"/>
    <property type="project" value="TreeGrafter"/>
</dbReference>
<dbReference type="GO" id="GO:0019158">
    <property type="term" value="F:mannokinase activity"/>
    <property type="evidence" value="ECO:0007669"/>
    <property type="project" value="TreeGrafter"/>
</dbReference>
<dbReference type="GO" id="GO:0001678">
    <property type="term" value="P:intracellular glucose homeostasis"/>
    <property type="evidence" value="ECO:0007669"/>
    <property type="project" value="InterPro"/>
</dbReference>
<dbReference type="GO" id="GO:0005524">
    <property type="term" value="F:ATP binding"/>
    <property type="evidence" value="ECO:0007669"/>
    <property type="project" value="UniProtKB-UniRule"/>
</dbReference>
<evidence type="ECO:0000259" key="8">
    <source>
        <dbReference type="Pfam" id="PF00349"/>
    </source>
</evidence>
<dbReference type="UniPathway" id="UPA00109">
    <property type="reaction ID" value="UER00180"/>
</dbReference>
<keyword evidence="7" id="KW-0732">Signal</keyword>
<dbReference type="EMBL" id="KN846951">
    <property type="protein sequence ID" value="KIV84690.1"/>
    <property type="molecule type" value="Genomic_DNA"/>
</dbReference>
<dbReference type="GO" id="GO:0005829">
    <property type="term" value="C:cytosol"/>
    <property type="evidence" value="ECO:0007669"/>
    <property type="project" value="TreeGrafter"/>
</dbReference>
<evidence type="ECO:0000313" key="10">
    <source>
        <dbReference type="EMBL" id="KIV84690.1"/>
    </source>
</evidence>
<name>A0A0D1W7J7_9EURO</name>
<feature type="signal peptide" evidence="7">
    <location>
        <begin position="1"/>
        <end position="26"/>
    </location>
</feature>
<organism evidence="10 11">
    <name type="scientific">Exophiala sideris</name>
    <dbReference type="NCBI Taxonomy" id="1016849"/>
    <lineage>
        <taxon>Eukaryota</taxon>
        <taxon>Fungi</taxon>
        <taxon>Dikarya</taxon>
        <taxon>Ascomycota</taxon>
        <taxon>Pezizomycotina</taxon>
        <taxon>Eurotiomycetes</taxon>
        <taxon>Chaetothyriomycetidae</taxon>
        <taxon>Chaetothyriales</taxon>
        <taxon>Herpotrichiellaceae</taxon>
        <taxon>Exophiala</taxon>
    </lineage>
</organism>
<dbReference type="STRING" id="1016849.A0A0D1W7J7"/>
<dbReference type="InterPro" id="IPR001312">
    <property type="entry name" value="Hexokinase"/>
</dbReference>
<feature type="domain" description="Hexokinase C-terminal" evidence="9">
    <location>
        <begin position="261"/>
        <end position="518"/>
    </location>
</feature>
<protein>
    <recommendedName>
        <fullName evidence="6">Phosphotransferase</fullName>
        <ecNumber evidence="6">2.7.1.-</ecNumber>
    </recommendedName>
</protein>
<comment type="similarity">
    <text evidence="1 6">Belongs to the hexokinase family.</text>
</comment>
<dbReference type="PANTHER" id="PTHR19443">
    <property type="entry name" value="HEXOKINASE"/>
    <property type="match status" value="1"/>
</dbReference>
<dbReference type="Gene3D" id="3.40.367.20">
    <property type="match status" value="1"/>
</dbReference>
<evidence type="ECO:0000256" key="4">
    <source>
        <dbReference type="ARBA" id="ARBA00022777"/>
    </source>
</evidence>
<dbReference type="Gene3D" id="3.30.420.40">
    <property type="match status" value="1"/>
</dbReference>
<keyword evidence="3 6" id="KW-0547">Nucleotide-binding</keyword>
<keyword evidence="4 6" id="KW-0418">Kinase</keyword>
<dbReference type="InterPro" id="IPR022672">
    <property type="entry name" value="Hexokinase_N"/>
</dbReference>
<dbReference type="GO" id="GO:0008865">
    <property type="term" value="F:fructokinase activity"/>
    <property type="evidence" value="ECO:0007669"/>
    <property type="project" value="TreeGrafter"/>
</dbReference>
<dbReference type="InterPro" id="IPR043129">
    <property type="entry name" value="ATPase_NBD"/>
</dbReference>
<dbReference type="HOGENOM" id="CLU_014393_4_1_1"/>
<dbReference type="SUPFAM" id="SSF53067">
    <property type="entry name" value="Actin-like ATPase domain"/>
    <property type="match status" value="2"/>
</dbReference>
<dbReference type="Pfam" id="PF00349">
    <property type="entry name" value="Hexokinase_1"/>
    <property type="match status" value="1"/>
</dbReference>
<feature type="domain" description="Hexokinase N-terminal" evidence="8">
    <location>
        <begin position="69"/>
        <end position="254"/>
    </location>
</feature>
<dbReference type="GO" id="GO:0005739">
    <property type="term" value="C:mitochondrion"/>
    <property type="evidence" value="ECO:0007669"/>
    <property type="project" value="TreeGrafter"/>
</dbReference>
<dbReference type="PROSITE" id="PS51748">
    <property type="entry name" value="HEXOKINASE_2"/>
    <property type="match status" value="1"/>
</dbReference>
<dbReference type="GO" id="GO:0006013">
    <property type="term" value="P:mannose metabolic process"/>
    <property type="evidence" value="ECO:0007669"/>
    <property type="project" value="TreeGrafter"/>
</dbReference>
<evidence type="ECO:0000313" key="11">
    <source>
        <dbReference type="Proteomes" id="UP000053599"/>
    </source>
</evidence>
<gene>
    <name evidence="10" type="ORF">PV11_00458</name>
</gene>
<reference evidence="10 11" key="1">
    <citation type="submission" date="2015-01" db="EMBL/GenBank/DDBJ databases">
        <title>The Genome Sequence of Exophiala sideris CBS121828.</title>
        <authorList>
            <consortium name="The Broad Institute Genomics Platform"/>
            <person name="Cuomo C."/>
            <person name="de Hoog S."/>
            <person name="Gorbushina A."/>
            <person name="Stielow B."/>
            <person name="Teixiera M."/>
            <person name="Abouelleil A."/>
            <person name="Chapman S.B."/>
            <person name="Priest M."/>
            <person name="Young S.K."/>
            <person name="Wortman J."/>
            <person name="Nusbaum C."/>
            <person name="Birren B."/>
        </authorList>
    </citation>
    <scope>NUCLEOTIDE SEQUENCE [LARGE SCALE GENOMIC DNA]</scope>
    <source>
        <strain evidence="10 11">CBS 121828</strain>
    </source>
</reference>
<dbReference type="GO" id="GO:0006006">
    <property type="term" value="P:glucose metabolic process"/>
    <property type="evidence" value="ECO:0007669"/>
    <property type="project" value="TreeGrafter"/>
</dbReference>
<dbReference type="OrthoDB" id="419537at2759"/>
<evidence type="ECO:0000259" key="9">
    <source>
        <dbReference type="Pfam" id="PF03727"/>
    </source>
</evidence>
<proteinExistence type="inferred from homology"/>
<dbReference type="AlphaFoldDB" id="A0A0D1W7J7"/>
<dbReference type="EC" id="2.7.1.-" evidence="6"/>
<feature type="chain" id="PRO_5002236122" description="Phosphotransferase" evidence="7">
    <location>
        <begin position="27"/>
        <end position="523"/>
    </location>
</feature>
<evidence type="ECO:0000256" key="6">
    <source>
        <dbReference type="RuleBase" id="RU362007"/>
    </source>
</evidence>
<accession>A0A0D1W7J7</accession>
<dbReference type="GO" id="GO:0006096">
    <property type="term" value="P:glycolytic process"/>
    <property type="evidence" value="ECO:0007669"/>
    <property type="project" value="UniProtKB-UniPathway"/>
</dbReference>
<dbReference type="Proteomes" id="UP000053599">
    <property type="component" value="Unassembled WGS sequence"/>
</dbReference>
<sequence>MTILDFLRRVLRHLAALLLFRSSLKTTSVSPKSSNKGFTVVETDENIRTLTSLEDEIMRLFRQPCNIRRMLSMSSALRIQYKAKLQDSEACMLPSFSHTLPSGQETGTYVSLDVGGSTFRVAIVALSGREGRPSPMYIEHMSTFKIDERIRRLPSKEFFDWMASSIQATLETQSRDWPADQPLPMGLAWSFPIEQTSHRSGKMQNMGKGFACHEDTIGMDLGTLIEAACAKRQLNVRVNAIVNDSSATLLSQAYLDPATSMGLILGTGTNAAVYLPTSCMGLSKFGTRDQSWFESAGKVITNTELSMFGKSILPQTRWDETLNREHQRPDFQPLEYMTTGRYLGELLRLIIVEAVETRDLFDGNMPLALTEPYSLDTQTLARLEQDNSNGMTDSISMIKTTFGLKMPPSVEEVALLRAAAEAISFRASAYMAVAVHALWALQKDVDINLFTSTGSPKTSIACNGSVILKYPNFKSRCEDFLRHLVKEGLAARLTSTSESIVLETTEEAAIYGAAIAVALSETR</sequence>
<evidence type="ECO:0000256" key="2">
    <source>
        <dbReference type="ARBA" id="ARBA00022679"/>
    </source>
</evidence>
<keyword evidence="6" id="KW-0324">Glycolysis</keyword>
<dbReference type="GO" id="GO:0005536">
    <property type="term" value="F:D-glucose binding"/>
    <property type="evidence" value="ECO:0007669"/>
    <property type="project" value="InterPro"/>
</dbReference>
<evidence type="ECO:0000256" key="5">
    <source>
        <dbReference type="ARBA" id="ARBA00022840"/>
    </source>
</evidence>
<dbReference type="PANTHER" id="PTHR19443:SF24">
    <property type="entry name" value="PHOSPHOTRANSFERASE"/>
    <property type="match status" value="1"/>
</dbReference>
<evidence type="ECO:0000256" key="3">
    <source>
        <dbReference type="ARBA" id="ARBA00022741"/>
    </source>
</evidence>
<keyword evidence="5 6" id="KW-0067">ATP-binding</keyword>
<evidence type="ECO:0000256" key="1">
    <source>
        <dbReference type="ARBA" id="ARBA00009225"/>
    </source>
</evidence>
<dbReference type="PRINTS" id="PR00475">
    <property type="entry name" value="HEXOKINASE"/>
</dbReference>
<dbReference type="InterPro" id="IPR022673">
    <property type="entry name" value="Hexokinase_C"/>
</dbReference>
<evidence type="ECO:0000256" key="7">
    <source>
        <dbReference type="SAM" id="SignalP"/>
    </source>
</evidence>